<evidence type="ECO:0000256" key="1">
    <source>
        <dbReference type="SAM" id="MobiDB-lite"/>
    </source>
</evidence>
<sequence length="163" mass="18160">MSRRRVVGGTVLAALLAPVLALVVFAPFDDWAFTPRLLPYIIPNLLRPGEGYLTLVLLLFLVIWVPLVQPAAWGAEGRRSRRPFPGPDAPIGTADRAPRLPAAPADPRARVEIPRAPLTALDARQRHQIAMALDITWDGRLARDDRLWERTVRRALRRTSRGA</sequence>
<dbReference type="RefSeq" id="WP_376982181.1">
    <property type="nucleotide sequence ID" value="NZ_JBHLSV010000021.1"/>
</dbReference>
<name>A0ABV6RE53_9MICO</name>
<dbReference type="Proteomes" id="UP001589793">
    <property type="component" value="Unassembled WGS sequence"/>
</dbReference>
<reference evidence="3 4" key="1">
    <citation type="submission" date="2024-09" db="EMBL/GenBank/DDBJ databases">
        <authorList>
            <person name="Sun Q."/>
            <person name="Mori K."/>
        </authorList>
    </citation>
    <scope>NUCLEOTIDE SEQUENCE [LARGE SCALE GENOMIC DNA]</scope>
    <source>
        <strain evidence="3 4">CICC 10874</strain>
    </source>
</reference>
<organism evidence="3 4">
    <name type="scientific">Brachybacterium hainanense</name>
    <dbReference type="NCBI Taxonomy" id="1541174"/>
    <lineage>
        <taxon>Bacteria</taxon>
        <taxon>Bacillati</taxon>
        <taxon>Actinomycetota</taxon>
        <taxon>Actinomycetes</taxon>
        <taxon>Micrococcales</taxon>
        <taxon>Dermabacteraceae</taxon>
        <taxon>Brachybacterium</taxon>
    </lineage>
</organism>
<evidence type="ECO:0000313" key="3">
    <source>
        <dbReference type="EMBL" id="MFC0675285.1"/>
    </source>
</evidence>
<evidence type="ECO:0000256" key="2">
    <source>
        <dbReference type="SAM" id="Phobius"/>
    </source>
</evidence>
<dbReference type="EMBL" id="JBHLSV010000021">
    <property type="protein sequence ID" value="MFC0675285.1"/>
    <property type="molecule type" value="Genomic_DNA"/>
</dbReference>
<comment type="caution">
    <text evidence="3">The sequence shown here is derived from an EMBL/GenBank/DDBJ whole genome shotgun (WGS) entry which is preliminary data.</text>
</comment>
<accession>A0ABV6RE53</accession>
<proteinExistence type="predicted"/>
<keyword evidence="4" id="KW-1185">Reference proteome</keyword>
<feature type="transmembrane region" description="Helical" evidence="2">
    <location>
        <begin position="52"/>
        <end position="73"/>
    </location>
</feature>
<keyword evidence="2" id="KW-0472">Membrane</keyword>
<gene>
    <name evidence="3" type="ORF">ACFFF6_15075</name>
</gene>
<keyword evidence="2" id="KW-0812">Transmembrane</keyword>
<evidence type="ECO:0000313" key="4">
    <source>
        <dbReference type="Proteomes" id="UP001589793"/>
    </source>
</evidence>
<feature type="region of interest" description="Disordered" evidence="1">
    <location>
        <begin position="77"/>
        <end position="107"/>
    </location>
</feature>
<protein>
    <submittedName>
        <fullName evidence="3">Uncharacterized protein</fullName>
    </submittedName>
</protein>
<keyword evidence="2" id="KW-1133">Transmembrane helix</keyword>